<keyword evidence="1" id="KW-0378">Hydrolase</keyword>
<evidence type="ECO:0000256" key="1">
    <source>
        <dbReference type="ARBA" id="ARBA00023295"/>
    </source>
</evidence>
<sequence length="204" mass="22790">EGGWNEDGRGPALTDVTLGGTKDTPRMVTYIDADGKPGSYANWGGKLPEGAHYAVLDDRYYPNHIGTDFYHRYKEDIALFAEMGFNMFRMSISWSRIFPKGIEEEPNRAGSTSTGRSFEELASTTSSRWSPSATSTRRSTSSRSSATGRTPRSSGHFEHFCATIFEEYKDLVRYWLTFNEINGLVAFPLMLASRANADVKAVRD</sequence>
<dbReference type="InterPro" id="IPR017853">
    <property type="entry name" value="GH"/>
</dbReference>
<protein>
    <submittedName>
        <fullName evidence="3">6-phospho-beta-glucosidase BglA</fullName>
    </submittedName>
</protein>
<dbReference type="GO" id="GO:0016052">
    <property type="term" value="P:carbohydrate catabolic process"/>
    <property type="evidence" value="ECO:0007669"/>
    <property type="project" value="TreeGrafter"/>
</dbReference>
<comment type="caution">
    <text evidence="3">The sequence shown here is derived from an EMBL/GenBank/DDBJ whole genome shotgun (WGS) entry which is preliminary data.</text>
</comment>
<gene>
    <name evidence="3" type="ORF">EVA_17809</name>
</gene>
<feature type="region of interest" description="Disordered" evidence="2">
    <location>
        <begin position="105"/>
        <end position="154"/>
    </location>
</feature>
<evidence type="ECO:0000313" key="3">
    <source>
        <dbReference type="EMBL" id="EJW94084.1"/>
    </source>
</evidence>
<feature type="non-terminal residue" evidence="3">
    <location>
        <position position="204"/>
    </location>
</feature>
<dbReference type="EMBL" id="AMCI01006579">
    <property type="protein sequence ID" value="EJW94084.1"/>
    <property type="molecule type" value="Genomic_DNA"/>
</dbReference>
<proteinExistence type="predicted"/>
<organism evidence="3">
    <name type="scientific">gut metagenome</name>
    <dbReference type="NCBI Taxonomy" id="749906"/>
    <lineage>
        <taxon>unclassified sequences</taxon>
        <taxon>metagenomes</taxon>
        <taxon>organismal metagenomes</taxon>
    </lineage>
</organism>
<dbReference type="GO" id="GO:0005829">
    <property type="term" value="C:cytosol"/>
    <property type="evidence" value="ECO:0007669"/>
    <property type="project" value="TreeGrafter"/>
</dbReference>
<accession>J9G3I7</accession>
<dbReference type="GO" id="GO:0008422">
    <property type="term" value="F:beta-glucosidase activity"/>
    <property type="evidence" value="ECO:0007669"/>
    <property type="project" value="TreeGrafter"/>
</dbReference>
<dbReference type="AlphaFoldDB" id="J9G3I7"/>
<dbReference type="Gene3D" id="3.20.20.80">
    <property type="entry name" value="Glycosidases"/>
    <property type="match status" value="1"/>
</dbReference>
<dbReference type="PANTHER" id="PTHR10353:SF122">
    <property type="entry name" value="6-PHOSPHO-BETA-GLUCOSIDASE ASCB-RELATED"/>
    <property type="match status" value="1"/>
</dbReference>
<feature type="compositionally biased region" description="Low complexity" evidence="2">
    <location>
        <begin position="123"/>
        <end position="154"/>
    </location>
</feature>
<dbReference type="Pfam" id="PF00232">
    <property type="entry name" value="Glyco_hydro_1"/>
    <property type="match status" value="1"/>
</dbReference>
<dbReference type="SUPFAM" id="SSF51445">
    <property type="entry name" value="(Trans)glycosidases"/>
    <property type="match status" value="1"/>
</dbReference>
<reference evidence="3" key="1">
    <citation type="journal article" date="2012" name="PLoS ONE">
        <title>Gene sets for utilization of primary and secondary nutrition supplies in the distal gut of endangered iberian lynx.</title>
        <authorList>
            <person name="Alcaide M."/>
            <person name="Messina E."/>
            <person name="Richter M."/>
            <person name="Bargiela R."/>
            <person name="Peplies J."/>
            <person name="Huws S.A."/>
            <person name="Newbold C.J."/>
            <person name="Golyshin P.N."/>
            <person name="Simon M.A."/>
            <person name="Lopez G."/>
            <person name="Yakimov M.M."/>
            <person name="Ferrer M."/>
        </authorList>
    </citation>
    <scope>NUCLEOTIDE SEQUENCE</scope>
</reference>
<dbReference type="PANTHER" id="PTHR10353">
    <property type="entry name" value="GLYCOSYL HYDROLASE"/>
    <property type="match status" value="1"/>
</dbReference>
<name>J9G3I7_9ZZZZ</name>
<keyword evidence="1" id="KW-0326">Glycosidase</keyword>
<dbReference type="InterPro" id="IPR001360">
    <property type="entry name" value="Glyco_hydro_1"/>
</dbReference>
<feature type="non-terminal residue" evidence="3">
    <location>
        <position position="1"/>
    </location>
</feature>
<evidence type="ECO:0000256" key="2">
    <source>
        <dbReference type="SAM" id="MobiDB-lite"/>
    </source>
</evidence>